<evidence type="ECO:0000256" key="5">
    <source>
        <dbReference type="RuleBase" id="RU362073"/>
    </source>
</evidence>
<dbReference type="Gene3D" id="6.10.280.190">
    <property type="match status" value="1"/>
</dbReference>
<dbReference type="SMR" id="A0A3Q0L4L7"/>
<dbReference type="InterPro" id="IPR010810">
    <property type="entry name" value="Flagellin_hook_IN_motif"/>
</dbReference>
<dbReference type="EMBL" id="AE016795">
    <property type="protein sequence ID" value="AAO10324.1"/>
    <property type="molecule type" value="Genomic_DNA"/>
</dbReference>
<dbReference type="Gene3D" id="1.20.1330.10">
    <property type="entry name" value="f41 fragment of flagellin, N-terminal domain"/>
    <property type="match status" value="1"/>
</dbReference>
<feature type="domain" description="Flagellin C-terminal" evidence="7">
    <location>
        <begin position="292"/>
        <end position="375"/>
    </location>
</feature>
<proteinExistence type="inferred from homology"/>
<dbReference type="Pfam" id="PF07196">
    <property type="entry name" value="Flagellin_IN"/>
    <property type="match status" value="1"/>
</dbReference>
<evidence type="ECO:0000259" key="6">
    <source>
        <dbReference type="Pfam" id="PF00669"/>
    </source>
</evidence>
<evidence type="ECO:0000256" key="2">
    <source>
        <dbReference type="ARBA" id="ARBA00022525"/>
    </source>
</evidence>
<dbReference type="GO" id="GO:0009288">
    <property type="term" value="C:bacterial-type flagellum"/>
    <property type="evidence" value="ECO:0007669"/>
    <property type="project" value="UniProtKB-SubCell"/>
</dbReference>
<sequence>MAITVNTNVAALVAQRHLTSATDMLNQSLERLSSGKRINSAKDDAAGLQISNRLQSQMRGLDIAVRNANDGISIMQTAEGAMNETTNILQRMRDLSLQSANGSNSYAERIALQEEMTALNDELNRIAETTSFGGRKLLNGSFGSAAFQIGAASGEAVQVQLKSMRSDGIDMGGFSYIANGRARSDWQVKEGANALSMSFTNRFGETETIQINAKAGDDIEELATYINGQTDKVTASVNEEGQLQLFMAGEETSGTLSFSGDLASELGLQLKGYDAVDNIDITSVGGAQQAVAVLDTAMKYVDSHRAELGAYQNRFSHAINNLDNIHENLATSNSRIQDTDYAKETTRMVKQQILQQVSTSILAQAKKGPNLALTLLG</sequence>
<dbReference type="KEGG" id="vvu:VV1_1923"/>
<reference evidence="8 9" key="3">
    <citation type="journal article" date="2011" name="Mol. Syst. Biol.">
        <title>Integrative genome-scale metabolic analysis of Vibrio vulnificus for drug targeting and discovery.</title>
        <authorList>
            <person name="Kim H.U."/>
            <person name="Kim S.Y."/>
            <person name="Jeong H."/>
            <person name="Kim T.Y."/>
            <person name="Kim J.J."/>
            <person name="Choy H.E."/>
            <person name="Yi K.Y."/>
            <person name="Rhee J.H."/>
            <person name="Lee S.Y."/>
        </authorList>
    </citation>
    <scope>NUCLEOTIDE SEQUENCE [LARGE SCALE GENOMIC DNA]</scope>
    <source>
        <strain evidence="8 9">CMCP6</strain>
    </source>
</reference>
<name>A0A3Q0L4L7_VIBVU</name>
<evidence type="ECO:0000313" key="9">
    <source>
        <dbReference type="Proteomes" id="UP000002275"/>
    </source>
</evidence>
<dbReference type="InterPro" id="IPR001029">
    <property type="entry name" value="Flagellin_N"/>
</dbReference>
<organism evidence="8 9">
    <name type="scientific">Vibrio vulnificus (strain CMCP6)</name>
    <dbReference type="NCBI Taxonomy" id="216895"/>
    <lineage>
        <taxon>Bacteria</taxon>
        <taxon>Pseudomonadati</taxon>
        <taxon>Pseudomonadota</taxon>
        <taxon>Gammaproteobacteria</taxon>
        <taxon>Vibrionales</taxon>
        <taxon>Vibrionaceae</taxon>
        <taxon>Vibrio</taxon>
    </lineage>
</organism>
<dbReference type="PANTHER" id="PTHR42792:SF2">
    <property type="entry name" value="FLAGELLIN"/>
    <property type="match status" value="1"/>
</dbReference>
<dbReference type="GO" id="GO:0005198">
    <property type="term" value="F:structural molecule activity"/>
    <property type="evidence" value="ECO:0007669"/>
    <property type="project" value="UniProtKB-UniRule"/>
</dbReference>
<reference evidence="8 9" key="2">
    <citation type="journal article" date="2003" name="Infect. Immun.">
        <title>Characterization and pathogenic significance of Vibrio vulnificus antigens preferentially expressed in septicemic patients.</title>
        <authorList>
            <person name="Kim Y.R."/>
            <person name="Lee S.E."/>
            <person name="Kim C.M."/>
            <person name="Kim S.Y."/>
            <person name="Shin E.K."/>
            <person name="Shin D.H."/>
            <person name="Chung S.S."/>
            <person name="Choy H.E."/>
            <person name="Progulske-Fox A."/>
            <person name="Hillman J.D."/>
            <person name="Handfield M."/>
            <person name="Rhee J.H."/>
        </authorList>
    </citation>
    <scope>NUCLEOTIDE SEQUENCE [LARGE SCALE GENOMIC DNA]</scope>
    <source>
        <strain evidence="8 9">CMCP6</strain>
    </source>
</reference>
<dbReference type="AlphaFoldDB" id="A0A3Q0L4L7"/>
<keyword evidence="8" id="KW-0282">Flagellum</keyword>
<gene>
    <name evidence="8" type="ordered locus">VV1_1923</name>
</gene>
<evidence type="ECO:0000256" key="1">
    <source>
        <dbReference type="ARBA" id="ARBA00005709"/>
    </source>
</evidence>
<protein>
    <recommendedName>
        <fullName evidence="5">Flagellin</fullName>
    </recommendedName>
</protein>
<accession>A0A3Q0L4L7</accession>
<dbReference type="Pfam" id="PF00669">
    <property type="entry name" value="Flagellin_N"/>
    <property type="match status" value="1"/>
</dbReference>
<keyword evidence="4 5" id="KW-0975">Bacterial flagellum</keyword>
<dbReference type="RefSeq" id="WP_011079823.1">
    <property type="nucleotide sequence ID" value="NC_004459.3"/>
</dbReference>
<keyword evidence="3" id="KW-0175">Coiled coil</keyword>
<reference evidence="9" key="1">
    <citation type="submission" date="2002-12" db="EMBL/GenBank/DDBJ databases">
        <title>Complete genome sequence of Vibrio vulnificus CMCP6.</title>
        <authorList>
            <person name="Rhee J.H."/>
            <person name="Kim S.Y."/>
            <person name="Chung S.S."/>
            <person name="Kim J.J."/>
            <person name="Moon Y.H."/>
            <person name="Jeong H."/>
            <person name="Choy H.E."/>
        </authorList>
    </citation>
    <scope>NUCLEOTIDE SEQUENCE [LARGE SCALE GENOMIC DNA]</scope>
    <source>
        <strain evidence="9">CMCP6</strain>
    </source>
</reference>
<dbReference type="InterPro" id="IPR042187">
    <property type="entry name" value="Flagellin_C_sub2"/>
</dbReference>
<dbReference type="NCBIfam" id="NF006469">
    <property type="entry name" value="PRK08869.1-4"/>
    <property type="match status" value="1"/>
</dbReference>
<dbReference type="NCBIfam" id="NF006466">
    <property type="entry name" value="PRK08869.1-1"/>
    <property type="match status" value="1"/>
</dbReference>
<dbReference type="PANTHER" id="PTHR42792">
    <property type="entry name" value="FLAGELLIN"/>
    <property type="match status" value="1"/>
</dbReference>
<dbReference type="Gene3D" id="2.60.40.4390">
    <property type="match status" value="1"/>
</dbReference>
<evidence type="ECO:0000313" key="8">
    <source>
        <dbReference type="EMBL" id="AAO10324.1"/>
    </source>
</evidence>
<dbReference type="GO" id="GO:0005576">
    <property type="term" value="C:extracellular region"/>
    <property type="evidence" value="ECO:0007669"/>
    <property type="project" value="UniProtKB-SubCell"/>
</dbReference>
<comment type="similarity">
    <text evidence="1 5">Belongs to the bacterial flagellin family.</text>
</comment>
<dbReference type="Gene3D" id="6.10.10.10">
    <property type="entry name" value="Flagellar export chaperone, C-terminal domain"/>
    <property type="match status" value="1"/>
</dbReference>
<dbReference type="InterPro" id="IPR046358">
    <property type="entry name" value="Flagellin_C"/>
</dbReference>
<dbReference type="PRINTS" id="PR00207">
    <property type="entry name" value="FLAGELLIN"/>
</dbReference>
<comment type="subcellular location">
    <subcellularLocation>
        <location evidence="5">Secreted</location>
    </subcellularLocation>
    <subcellularLocation>
        <location evidence="5">Bacterial flagellum</location>
    </subcellularLocation>
</comment>
<evidence type="ECO:0000259" key="7">
    <source>
        <dbReference type="Pfam" id="PF00700"/>
    </source>
</evidence>
<keyword evidence="8" id="KW-0966">Cell projection</keyword>
<keyword evidence="8" id="KW-0969">Cilium</keyword>
<dbReference type="Proteomes" id="UP000002275">
    <property type="component" value="Chromosome I"/>
</dbReference>
<keyword evidence="2 5" id="KW-0964">Secreted</keyword>
<dbReference type="Pfam" id="PF00700">
    <property type="entry name" value="Flagellin_C"/>
    <property type="match status" value="1"/>
</dbReference>
<dbReference type="SUPFAM" id="SSF64518">
    <property type="entry name" value="Phase 1 flagellin"/>
    <property type="match status" value="1"/>
</dbReference>
<dbReference type="InterPro" id="IPR001492">
    <property type="entry name" value="Flagellin"/>
</dbReference>
<evidence type="ECO:0000256" key="4">
    <source>
        <dbReference type="ARBA" id="ARBA00023143"/>
    </source>
</evidence>
<comment type="function">
    <text evidence="5">Flagellin is the subunit protein which polymerizes to form the filaments of bacterial flagella.</text>
</comment>
<evidence type="ECO:0000256" key="3">
    <source>
        <dbReference type="ARBA" id="ARBA00023054"/>
    </source>
</evidence>
<feature type="domain" description="Flagellin N-terminal" evidence="6">
    <location>
        <begin position="5"/>
        <end position="141"/>
    </location>
</feature>
<dbReference type="NCBIfam" id="NF006468">
    <property type="entry name" value="PRK08869.1-3"/>
    <property type="match status" value="1"/>
</dbReference>